<evidence type="ECO:0000313" key="3">
    <source>
        <dbReference type="Proteomes" id="UP000315295"/>
    </source>
</evidence>
<reference evidence="2 3" key="1">
    <citation type="journal article" date="2019" name="G3 (Bethesda)">
        <title>Sequencing of a Wild Apple (Malus baccata) Genome Unravels the Differences Between Cultivated and Wild Apple Species Regarding Disease Resistance and Cold Tolerance.</title>
        <authorList>
            <person name="Chen X."/>
        </authorList>
    </citation>
    <scope>NUCLEOTIDE SEQUENCE [LARGE SCALE GENOMIC DNA]</scope>
    <source>
        <strain evidence="3">cv. Shandingzi</strain>
        <tissue evidence="2">Leaves</tissue>
    </source>
</reference>
<name>A0A540LRT2_MALBA</name>
<accession>A0A540LRT2</accession>
<dbReference type="AlphaFoldDB" id="A0A540LRT2"/>
<evidence type="ECO:0000256" key="1">
    <source>
        <dbReference type="SAM" id="Phobius"/>
    </source>
</evidence>
<feature type="transmembrane region" description="Helical" evidence="1">
    <location>
        <begin position="61"/>
        <end position="81"/>
    </location>
</feature>
<dbReference type="EMBL" id="VIEB01000493">
    <property type="protein sequence ID" value="TQD89029.1"/>
    <property type="molecule type" value="Genomic_DNA"/>
</dbReference>
<dbReference type="Proteomes" id="UP000315295">
    <property type="component" value="Unassembled WGS sequence"/>
</dbReference>
<sequence length="90" mass="10027">MPIAASVQGLGVHLRTAKATKSAALSQLADKETNTRTTKSLHEVLESFIFNLSIGKAKWHWLLKFILAYYLGVIVVIYNVLLTEINGWVN</sequence>
<protein>
    <submittedName>
        <fullName evidence="2">Uncharacterized protein</fullName>
    </submittedName>
</protein>
<keyword evidence="1" id="KW-0472">Membrane</keyword>
<gene>
    <name evidence="2" type="ORF">C1H46_025420</name>
</gene>
<organism evidence="2 3">
    <name type="scientific">Malus baccata</name>
    <name type="common">Siberian crab apple</name>
    <name type="synonym">Pyrus baccata</name>
    <dbReference type="NCBI Taxonomy" id="106549"/>
    <lineage>
        <taxon>Eukaryota</taxon>
        <taxon>Viridiplantae</taxon>
        <taxon>Streptophyta</taxon>
        <taxon>Embryophyta</taxon>
        <taxon>Tracheophyta</taxon>
        <taxon>Spermatophyta</taxon>
        <taxon>Magnoliopsida</taxon>
        <taxon>eudicotyledons</taxon>
        <taxon>Gunneridae</taxon>
        <taxon>Pentapetalae</taxon>
        <taxon>rosids</taxon>
        <taxon>fabids</taxon>
        <taxon>Rosales</taxon>
        <taxon>Rosaceae</taxon>
        <taxon>Amygdaloideae</taxon>
        <taxon>Maleae</taxon>
        <taxon>Malus</taxon>
    </lineage>
</organism>
<comment type="caution">
    <text evidence="2">The sequence shown here is derived from an EMBL/GenBank/DDBJ whole genome shotgun (WGS) entry which is preliminary data.</text>
</comment>
<keyword evidence="1" id="KW-0812">Transmembrane</keyword>
<evidence type="ECO:0000313" key="2">
    <source>
        <dbReference type="EMBL" id="TQD89029.1"/>
    </source>
</evidence>
<keyword evidence="1" id="KW-1133">Transmembrane helix</keyword>
<keyword evidence="3" id="KW-1185">Reference proteome</keyword>
<proteinExistence type="predicted"/>